<dbReference type="AlphaFoldDB" id="A0AAD8KR81"/>
<dbReference type="EMBL" id="JAUHHV010000004">
    <property type="protein sequence ID" value="KAK1427934.1"/>
    <property type="molecule type" value="Genomic_DNA"/>
</dbReference>
<feature type="compositionally biased region" description="Basic and acidic residues" evidence="1">
    <location>
        <begin position="72"/>
        <end position="81"/>
    </location>
</feature>
<accession>A0AAD8KR81</accession>
<name>A0AAD8KR81_TARER</name>
<keyword evidence="3" id="KW-1185">Reference proteome</keyword>
<comment type="caution">
    <text evidence="2">The sequence shown here is derived from an EMBL/GenBank/DDBJ whole genome shotgun (WGS) entry which is preliminary data.</text>
</comment>
<gene>
    <name evidence="2" type="ORF">QVD17_16693</name>
</gene>
<feature type="region of interest" description="Disordered" evidence="1">
    <location>
        <begin position="54"/>
        <end position="91"/>
    </location>
</feature>
<organism evidence="2 3">
    <name type="scientific">Tagetes erecta</name>
    <name type="common">African marigold</name>
    <dbReference type="NCBI Taxonomy" id="13708"/>
    <lineage>
        <taxon>Eukaryota</taxon>
        <taxon>Viridiplantae</taxon>
        <taxon>Streptophyta</taxon>
        <taxon>Embryophyta</taxon>
        <taxon>Tracheophyta</taxon>
        <taxon>Spermatophyta</taxon>
        <taxon>Magnoliopsida</taxon>
        <taxon>eudicotyledons</taxon>
        <taxon>Gunneridae</taxon>
        <taxon>Pentapetalae</taxon>
        <taxon>asterids</taxon>
        <taxon>campanulids</taxon>
        <taxon>Asterales</taxon>
        <taxon>Asteraceae</taxon>
        <taxon>Asteroideae</taxon>
        <taxon>Heliantheae alliance</taxon>
        <taxon>Tageteae</taxon>
        <taxon>Tagetes</taxon>
    </lineage>
</organism>
<proteinExistence type="predicted"/>
<feature type="compositionally biased region" description="Polar residues" evidence="1">
    <location>
        <begin position="82"/>
        <end position="91"/>
    </location>
</feature>
<dbReference type="Proteomes" id="UP001229421">
    <property type="component" value="Unassembled WGS sequence"/>
</dbReference>
<sequence>MGMVEADHVRSMATGIASKVKNIDGHPICGILKKTGSRVTNEKEDQQIVESIVGSEKTEGMSYAQSLQVDDETGRGKKSKTEVNTASTSTVPQQQNAFEVLSSVNENGNKVDEEVETKKKHNVSEVLSAVDEEEIHEDMEEVEMEQSEVAKFVTHGTNTKSAGASTPGCEVSND</sequence>
<evidence type="ECO:0000256" key="1">
    <source>
        <dbReference type="SAM" id="MobiDB-lite"/>
    </source>
</evidence>
<evidence type="ECO:0000313" key="3">
    <source>
        <dbReference type="Proteomes" id="UP001229421"/>
    </source>
</evidence>
<evidence type="ECO:0000313" key="2">
    <source>
        <dbReference type="EMBL" id="KAK1427934.1"/>
    </source>
</evidence>
<reference evidence="2" key="1">
    <citation type="journal article" date="2023" name="bioRxiv">
        <title>Improved chromosome-level genome assembly for marigold (Tagetes erecta).</title>
        <authorList>
            <person name="Jiang F."/>
            <person name="Yuan L."/>
            <person name="Wang S."/>
            <person name="Wang H."/>
            <person name="Xu D."/>
            <person name="Wang A."/>
            <person name="Fan W."/>
        </authorList>
    </citation>
    <scope>NUCLEOTIDE SEQUENCE</scope>
    <source>
        <strain evidence="2">WSJ</strain>
        <tissue evidence="2">Leaf</tissue>
    </source>
</reference>
<protein>
    <submittedName>
        <fullName evidence="2">Uncharacterized protein</fullName>
    </submittedName>
</protein>